<sequence>MQECLCELRDLSPTLRFNNSQPAIPTENVCDMKILRRYLEKDSSGYVKLICEEDEDMWHIYNLVRVGDTVRCSTFRKVMTESATGSKSSQRVQTTLTIVVETIHFDPTVCTLHLKGRNAQENAHVKLGAYHTLDLELNRPFTLEKPCWDTMDLHRLELCAELSNTADVAAVIMHEGFANLCLLSSSMTVTKAKIDVQIARKRKGLTHQHEKSMQNFFNAIAAAFVRHVNIDVIKCVIVASPGFLKEQFLDFLMEYAEKEGLKNLIAQKGKFLLAHSSSGFKHALKEVLTDPTVANKLSDTKAQAEVKALNTFLELMSTNPDKAVYGYAHVKLAIKEMAIDTLMVSDSLFRSKNIGQRRKYVQLVETVREQGATVLIFSSMHVTGEQLSQLTGVAAILRYPIPGIDDEELWDDEESLNDEFAQNGTIAS</sequence>
<evidence type="ECO:0000256" key="4">
    <source>
        <dbReference type="ARBA" id="ARBA00022490"/>
    </source>
</evidence>
<dbReference type="GO" id="GO:0005737">
    <property type="term" value="C:cytoplasm"/>
    <property type="evidence" value="ECO:0007669"/>
    <property type="project" value="UniProtKB-SubCell"/>
</dbReference>
<evidence type="ECO:0000256" key="1">
    <source>
        <dbReference type="ARBA" id="ARBA00001968"/>
    </source>
</evidence>
<dbReference type="GO" id="GO:0032790">
    <property type="term" value="P:ribosome disassembly"/>
    <property type="evidence" value="ECO:0007669"/>
    <property type="project" value="TreeGrafter"/>
</dbReference>
<dbReference type="Pfam" id="PF03464">
    <property type="entry name" value="eRF1_2"/>
    <property type="match status" value="1"/>
</dbReference>
<evidence type="ECO:0000256" key="2">
    <source>
        <dbReference type="ARBA" id="ARBA00004496"/>
    </source>
</evidence>
<dbReference type="PANTHER" id="PTHR10853:SF0">
    <property type="entry name" value="PROTEIN PELOTA HOMOLOG"/>
    <property type="match status" value="1"/>
</dbReference>
<proteinExistence type="inferred from homology"/>
<evidence type="ECO:0000256" key="5">
    <source>
        <dbReference type="ARBA" id="ARBA00022723"/>
    </source>
</evidence>
<comment type="similarity">
    <text evidence="3 6">Belongs to the eukaryotic release factor 1 family. Pelota subfamily.</text>
</comment>
<evidence type="ECO:0000256" key="6">
    <source>
        <dbReference type="RuleBase" id="RU362019"/>
    </source>
</evidence>
<dbReference type="Gene3D" id="3.30.1330.30">
    <property type="match status" value="1"/>
</dbReference>
<dbReference type="FunFam" id="2.30.30.870:FF:000001">
    <property type="entry name" value="Protein pelota homolog"/>
    <property type="match status" value="1"/>
</dbReference>
<keyword evidence="9" id="KW-1185">Reference proteome</keyword>
<dbReference type="Gene3D" id="3.30.420.60">
    <property type="entry name" value="eRF1 domain 2"/>
    <property type="match status" value="1"/>
</dbReference>
<dbReference type="InterPro" id="IPR029064">
    <property type="entry name" value="Ribosomal_eL30-like_sf"/>
</dbReference>
<evidence type="ECO:0000259" key="7">
    <source>
        <dbReference type="SMART" id="SM01194"/>
    </source>
</evidence>
<dbReference type="FunFam" id="3.30.420.60:FF:000002">
    <property type="entry name" value="Protein pelota homolog"/>
    <property type="match status" value="1"/>
</dbReference>
<dbReference type="InterPro" id="IPR042226">
    <property type="entry name" value="eFR1_2_sf"/>
</dbReference>
<gene>
    <name evidence="8" type="ORF">DdX_10658</name>
</gene>
<dbReference type="InterPro" id="IPR004405">
    <property type="entry name" value="TF_pelota"/>
</dbReference>
<dbReference type="InterPro" id="IPR038069">
    <property type="entry name" value="Pelota/DOM34_N"/>
</dbReference>
<keyword evidence="5 6" id="KW-0479">Metal-binding</keyword>
<evidence type="ECO:0000313" key="9">
    <source>
        <dbReference type="Proteomes" id="UP001201812"/>
    </source>
</evidence>
<dbReference type="InterPro" id="IPR005141">
    <property type="entry name" value="eRF1_2"/>
</dbReference>
<comment type="cofactor">
    <cofactor evidence="1 6">
        <name>a divalent metal cation</name>
        <dbReference type="ChEBI" id="CHEBI:60240"/>
    </cofactor>
</comment>
<dbReference type="GO" id="GO:0046872">
    <property type="term" value="F:metal ion binding"/>
    <property type="evidence" value="ECO:0007669"/>
    <property type="project" value="UniProtKB-KW"/>
</dbReference>
<dbReference type="AlphaFoldDB" id="A0AAD4QZ29"/>
<dbReference type="SUPFAM" id="SSF55315">
    <property type="entry name" value="L30e-like"/>
    <property type="match status" value="1"/>
</dbReference>
<name>A0AAD4QZ29_9BILA</name>
<evidence type="ECO:0000256" key="3">
    <source>
        <dbReference type="ARBA" id="ARBA00009504"/>
    </source>
</evidence>
<comment type="caution">
    <text evidence="8">The sequence shown here is derived from an EMBL/GenBank/DDBJ whole genome shotgun (WGS) entry which is preliminary data.</text>
</comment>
<dbReference type="SUPFAM" id="SSF53137">
    <property type="entry name" value="Translational machinery components"/>
    <property type="match status" value="1"/>
</dbReference>
<dbReference type="GO" id="GO:0070966">
    <property type="term" value="P:nuclear-transcribed mRNA catabolic process, no-go decay"/>
    <property type="evidence" value="ECO:0007669"/>
    <property type="project" value="InterPro"/>
</dbReference>
<dbReference type="Gene3D" id="2.30.30.870">
    <property type="entry name" value="Pelota, domain A"/>
    <property type="match status" value="1"/>
</dbReference>
<dbReference type="InterPro" id="IPR005140">
    <property type="entry name" value="eRF1_Pelota-like_N"/>
</dbReference>
<organism evidence="8 9">
    <name type="scientific">Ditylenchus destructor</name>
    <dbReference type="NCBI Taxonomy" id="166010"/>
    <lineage>
        <taxon>Eukaryota</taxon>
        <taxon>Metazoa</taxon>
        <taxon>Ecdysozoa</taxon>
        <taxon>Nematoda</taxon>
        <taxon>Chromadorea</taxon>
        <taxon>Rhabditida</taxon>
        <taxon>Tylenchina</taxon>
        <taxon>Tylenchomorpha</taxon>
        <taxon>Sphaerularioidea</taxon>
        <taxon>Anguinidae</taxon>
        <taxon>Anguininae</taxon>
        <taxon>Ditylenchus</taxon>
    </lineage>
</organism>
<dbReference type="InterPro" id="IPR005142">
    <property type="entry name" value="eRF1_3"/>
</dbReference>
<dbReference type="SMART" id="SM01194">
    <property type="entry name" value="eRF1_1"/>
    <property type="match status" value="1"/>
</dbReference>
<dbReference type="FunFam" id="3.30.1330.30:FF:000008">
    <property type="entry name" value="Protein pelota homolog"/>
    <property type="match status" value="1"/>
</dbReference>
<reference evidence="8" key="1">
    <citation type="submission" date="2022-01" db="EMBL/GenBank/DDBJ databases">
        <title>Genome Sequence Resource for Two Populations of Ditylenchus destructor, the Migratory Endoparasitic Phytonematode.</title>
        <authorList>
            <person name="Zhang H."/>
            <person name="Lin R."/>
            <person name="Xie B."/>
        </authorList>
    </citation>
    <scope>NUCLEOTIDE SEQUENCE</scope>
    <source>
        <strain evidence="8">BazhouSP</strain>
    </source>
</reference>
<accession>A0AAD4QZ29</accession>
<dbReference type="Pfam" id="PF03465">
    <property type="entry name" value="eRF1_3"/>
    <property type="match status" value="1"/>
</dbReference>
<dbReference type="InterPro" id="IPR058547">
    <property type="entry name" value="Pelota_N"/>
</dbReference>
<comment type="function">
    <text evidence="6">Component of the Pelota-HBS1L complex, a complex that recognizes stalled ribosomes and triggers the No-Go Decay (NGD) pathway. In the Pelota-HBS1L complex, pelo recognizes ribosomes stalled at the 3' end of an mRNA and engages stalled ribosomes by destabilizing mRNA in the mRNA channel.</text>
</comment>
<comment type="subcellular location">
    <subcellularLocation>
        <location evidence="2 6">Cytoplasm</location>
    </subcellularLocation>
</comment>
<dbReference type="SUPFAM" id="SSF159065">
    <property type="entry name" value="Dom34/Pelota N-terminal domain-like"/>
    <property type="match status" value="1"/>
</dbReference>
<protein>
    <recommendedName>
        <fullName evidence="6">Protein pelota homolog</fullName>
    </recommendedName>
</protein>
<keyword evidence="4 6" id="KW-0963">Cytoplasm</keyword>
<dbReference type="GO" id="GO:0071025">
    <property type="term" value="P:RNA surveillance"/>
    <property type="evidence" value="ECO:0007669"/>
    <property type="project" value="InterPro"/>
</dbReference>
<dbReference type="PANTHER" id="PTHR10853">
    <property type="entry name" value="PELOTA"/>
    <property type="match status" value="1"/>
</dbReference>
<dbReference type="NCBIfam" id="TIGR00111">
    <property type="entry name" value="pelota"/>
    <property type="match status" value="1"/>
</dbReference>
<dbReference type="Proteomes" id="UP001201812">
    <property type="component" value="Unassembled WGS sequence"/>
</dbReference>
<dbReference type="Pfam" id="PF26356">
    <property type="entry name" value="Pelota_N"/>
    <property type="match status" value="1"/>
</dbReference>
<dbReference type="GO" id="GO:0070481">
    <property type="term" value="P:nuclear-transcribed mRNA catabolic process, non-stop decay"/>
    <property type="evidence" value="ECO:0007669"/>
    <property type="project" value="InterPro"/>
</dbReference>
<feature type="domain" description="eRF1/Pelota-like N-terminal" evidence="7">
    <location>
        <begin position="32"/>
        <end position="161"/>
    </location>
</feature>
<dbReference type="GO" id="GO:0070651">
    <property type="term" value="P:nonfunctional rRNA decay"/>
    <property type="evidence" value="ECO:0007669"/>
    <property type="project" value="TreeGrafter"/>
</dbReference>
<dbReference type="EMBL" id="JAKKPZ010000025">
    <property type="protein sequence ID" value="KAI1710598.1"/>
    <property type="molecule type" value="Genomic_DNA"/>
</dbReference>
<evidence type="ECO:0000313" key="8">
    <source>
        <dbReference type="EMBL" id="KAI1710598.1"/>
    </source>
</evidence>